<dbReference type="EMBL" id="BPLR01014525">
    <property type="protein sequence ID" value="GIY69366.1"/>
    <property type="molecule type" value="Genomic_DNA"/>
</dbReference>
<reference evidence="1 2" key="1">
    <citation type="submission" date="2021-06" db="EMBL/GenBank/DDBJ databases">
        <title>Caerostris extrusa draft genome.</title>
        <authorList>
            <person name="Kono N."/>
            <person name="Arakawa K."/>
        </authorList>
    </citation>
    <scope>NUCLEOTIDE SEQUENCE [LARGE SCALE GENOMIC DNA]</scope>
</reference>
<dbReference type="AlphaFoldDB" id="A0AAV4VG63"/>
<gene>
    <name evidence="1" type="ORF">CEXT_767801</name>
</gene>
<protein>
    <submittedName>
        <fullName evidence="1">Uncharacterized protein</fullName>
    </submittedName>
</protein>
<comment type="caution">
    <text evidence="1">The sequence shown here is derived from an EMBL/GenBank/DDBJ whole genome shotgun (WGS) entry which is preliminary data.</text>
</comment>
<keyword evidence="2" id="KW-1185">Reference proteome</keyword>
<proteinExistence type="predicted"/>
<sequence>MVKASVEQVLEYVDEDEVAELDMKFWQWKGGHHRSIGVAALERFKRDLFFFPLSMSSGFFSPRAIKSTDSLGVQRDLRMVMVICCLRFRLPVCLPNAQTRTLFSFKPHA</sequence>
<dbReference type="Proteomes" id="UP001054945">
    <property type="component" value="Unassembled WGS sequence"/>
</dbReference>
<organism evidence="1 2">
    <name type="scientific">Caerostris extrusa</name>
    <name type="common">Bark spider</name>
    <name type="synonym">Caerostris bankana</name>
    <dbReference type="NCBI Taxonomy" id="172846"/>
    <lineage>
        <taxon>Eukaryota</taxon>
        <taxon>Metazoa</taxon>
        <taxon>Ecdysozoa</taxon>
        <taxon>Arthropoda</taxon>
        <taxon>Chelicerata</taxon>
        <taxon>Arachnida</taxon>
        <taxon>Araneae</taxon>
        <taxon>Araneomorphae</taxon>
        <taxon>Entelegynae</taxon>
        <taxon>Araneoidea</taxon>
        <taxon>Araneidae</taxon>
        <taxon>Caerostris</taxon>
    </lineage>
</organism>
<evidence type="ECO:0000313" key="1">
    <source>
        <dbReference type="EMBL" id="GIY69366.1"/>
    </source>
</evidence>
<name>A0AAV4VG63_CAEEX</name>
<accession>A0AAV4VG63</accession>
<evidence type="ECO:0000313" key="2">
    <source>
        <dbReference type="Proteomes" id="UP001054945"/>
    </source>
</evidence>